<keyword evidence="3" id="KW-1185">Reference proteome</keyword>
<comment type="caution">
    <text evidence="2">The sequence shown here is derived from an EMBL/GenBank/DDBJ whole genome shotgun (WGS) entry which is preliminary data.</text>
</comment>
<evidence type="ECO:0000313" key="3">
    <source>
        <dbReference type="Proteomes" id="UP000796761"/>
    </source>
</evidence>
<name>A0A8K1LN10_9PASS</name>
<accession>A0A8K1LN10</accession>
<dbReference type="AlphaFoldDB" id="A0A8K1LN10"/>
<proteinExistence type="predicted"/>
<reference evidence="2" key="1">
    <citation type="submission" date="2019-04" db="EMBL/GenBank/DDBJ databases">
        <title>Genome assembly of Zosterops borbonicus 15179.</title>
        <authorList>
            <person name="Leroy T."/>
            <person name="Anselmetti Y."/>
            <person name="Tilak M.-K."/>
            <person name="Nabholz B."/>
        </authorList>
    </citation>
    <scope>NUCLEOTIDE SEQUENCE</scope>
    <source>
        <strain evidence="2">HGM_15179</strain>
        <tissue evidence="2">Muscle</tissue>
    </source>
</reference>
<evidence type="ECO:0000313" key="2">
    <source>
        <dbReference type="EMBL" id="TRZ20285.1"/>
    </source>
</evidence>
<feature type="region of interest" description="Disordered" evidence="1">
    <location>
        <begin position="1"/>
        <end position="21"/>
    </location>
</feature>
<dbReference type="EMBL" id="SWJQ01000156">
    <property type="protein sequence ID" value="TRZ20285.1"/>
    <property type="molecule type" value="Genomic_DNA"/>
</dbReference>
<gene>
    <name evidence="2" type="ORF">HGM15179_006870</name>
</gene>
<sequence>MEEVSITDKKEKEVKGKKNLSEELKGKLEPVLVSPPLQSPILGDLNWQISVKGQGPVVQGRIFLPEVSSCPEEVPETKEDRGPADDTEVEGTGETLVISIMRINQMTPAA</sequence>
<organism evidence="2 3">
    <name type="scientific">Zosterops borbonicus</name>
    <dbReference type="NCBI Taxonomy" id="364589"/>
    <lineage>
        <taxon>Eukaryota</taxon>
        <taxon>Metazoa</taxon>
        <taxon>Chordata</taxon>
        <taxon>Craniata</taxon>
        <taxon>Vertebrata</taxon>
        <taxon>Euteleostomi</taxon>
        <taxon>Archelosauria</taxon>
        <taxon>Archosauria</taxon>
        <taxon>Dinosauria</taxon>
        <taxon>Saurischia</taxon>
        <taxon>Theropoda</taxon>
        <taxon>Coelurosauria</taxon>
        <taxon>Aves</taxon>
        <taxon>Neognathae</taxon>
        <taxon>Neoaves</taxon>
        <taxon>Telluraves</taxon>
        <taxon>Australaves</taxon>
        <taxon>Passeriformes</taxon>
        <taxon>Sylvioidea</taxon>
        <taxon>Zosteropidae</taxon>
        <taxon>Zosterops</taxon>
    </lineage>
</organism>
<feature type="region of interest" description="Disordered" evidence="1">
    <location>
        <begin position="68"/>
        <end position="91"/>
    </location>
</feature>
<protein>
    <submittedName>
        <fullName evidence="2">Uncharacterized protein</fullName>
    </submittedName>
</protein>
<dbReference type="OrthoDB" id="10539535at2759"/>
<feature type="compositionally biased region" description="Basic and acidic residues" evidence="1">
    <location>
        <begin position="75"/>
        <end position="84"/>
    </location>
</feature>
<dbReference type="Proteomes" id="UP000796761">
    <property type="component" value="Unassembled WGS sequence"/>
</dbReference>
<evidence type="ECO:0000256" key="1">
    <source>
        <dbReference type="SAM" id="MobiDB-lite"/>
    </source>
</evidence>